<dbReference type="STRING" id="4999.A0A1Y1U7D3"/>
<evidence type="ECO:0000256" key="6">
    <source>
        <dbReference type="ARBA" id="ARBA00033752"/>
    </source>
</evidence>
<dbReference type="RefSeq" id="XP_021868206.1">
    <property type="nucleotide sequence ID" value="XM_022017034.1"/>
</dbReference>
<dbReference type="EMBL" id="NBSH01000016">
    <property type="protein sequence ID" value="ORX33918.1"/>
    <property type="molecule type" value="Genomic_DNA"/>
</dbReference>
<comment type="caution">
    <text evidence="8">The sequence shown here is derived from an EMBL/GenBank/DDBJ whole genome shotgun (WGS) entry which is preliminary data.</text>
</comment>
<comment type="similarity">
    <text evidence="6">Belongs to the mitochondrion-specific ribosomal protein mL54 family.</text>
</comment>
<dbReference type="AlphaFoldDB" id="A0A1Y1U7D3"/>
<dbReference type="InterPro" id="IPR013870">
    <property type="entry name" value="Ribosomal_mL54"/>
</dbReference>
<evidence type="ECO:0000256" key="2">
    <source>
        <dbReference type="ARBA" id="ARBA00022946"/>
    </source>
</evidence>
<evidence type="ECO:0000256" key="7">
    <source>
        <dbReference type="ARBA" id="ARBA00035179"/>
    </source>
</evidence>
<organism evidence="8 9">
    <name type="scientific">Kockovaella imperatae</name>
    <dbReference type="NCBI Taxonomy" id="4999"/>
    <lineage>
        <taxon>Eukaryota</taxon>
        <taxon>Fungi</taxon>
        <taxon>Dikarya</taxon>
        <taxon>Basidiomycota</taxon>
        <taxon>Agaricomycotina</taxon>
        <taxon>Tremellomycetes</taxon>
        <taxon>Tremellales</taxon>
        <taxon>Cuniculitremaceae</taxon>
        <taxon>Kockovaella</taxon>
    </lineage>
</organism>
<dbReference type="PANTHER" id="PTHR28595">
    <property type="entry name" value="39S RIBOSOMAL PROTEIN L54, MITOCHONDRIAL"/>
    <property type="match status" value="1"/>
</dbReference>
<reference evidence="8 9" key="1">
    <citation type="submission" date="2017-03" db="EMBL/GenBank/DDBJ databases">
        <title>Widespread Adenine N6-methylation of Active Genes in Fungi.</title>
        <authorList>
            <consortium name="DOE Joint Genome Institute"/>
            <person name="Mondo S.J."/>
            <person name="Dannebaum R.O."/>
            <person name="Kuo R.C."/>
            <person name="Louie K.B."/>
            <person name="Bewick A.J."/>
            <person name="Labutti K."/>
            <person name="Haridas S."/>
            <person name="Kuo A."/>
            <person name="Salamov A."/>
            <person name="Ahrendt S.R."/>
            <person name="Lau R."/>
            <person name="Bowen B.P."/>
            <person name="Lipzen A."/>
            <person name="Sullivan W."/>
            <person name="Andreopoulos W.B."/>
            <person name="Clum A."/>
            <person name="Lindquist E."/>
            <person name="Daum C."/>
            <person name="Northen T.R."/>
            <person name="Ramamoorthy G."/>
            <person name="Schmitz R.J."/>
            <person name="Gryganskyi A."/>
            <person name="Culley D."/>
            <person name="Magnuson J."/>
            <person name="James T.Y."/>
            <person name="O'Malley M.A."/>
            <person name="Stajich J.E."/>
            <person name="Spatafora J.W."/>
            <person name="Visel A."/>
            <person name="Grigoriev I.V."/>
        </authorList>
    </citation>
    <scope>NUCLEOTIDE SEQUENCE [LARGE SCALE GENOMIC DNA]</scope>
    <source>
        <strain evidence="8 9">NRRL Y-17943</strain>
    </source>
</reference>
<evidence type="ECO:0000256" key="3">
    <source>
        <dbReference type="ARBA" id="ARBA00022980"/>
    </source>
</evidence>
<comment type="subcellular location">
    <subcellularLocation>
        <location evidence="1">Mitochondrion</location>
    </subcellularLocation>
</comment>
<evidence type="ECO:0000313" key="8">
    <source>
        <dbReference type="EMBL" id="ORX33918.1"/>
    </source>
</evidence>
<dbReference type="InParanoid" id="A0A1Y1U7D3"/>
<keyword evidence="3 8" id="KW-0689">Ribosomal protein</keyword>
<dbReference type="PANTHER" id="PTHR28595:SF1">
    <property type="entry name" value="LARGE RIBOSOMAL SUBUNIT PROTEIN ML54"/>
    <property type="match status" value="1"/>
</dbReference>
<keyword evidence="2" id="KW-0809">Transit peptide</keyword>
<keyword evidence="4" id="KW-0496">Mitochondrion</keyword>
<evidence type="ECO:0000256" key="4">
    <source>
        <dbReference type="ARBA" id="ARBA00023128"/>
    </source>
</evidence>
<dbReference type="GO" id="GO:0005762">
    <property type="term" value="C:mitochondrial large ribosomal subunit"/>
    <property type="evidence" value="ECO:0007669"/>
    <property type="project" value="TreeGrafter"/>
</dbReference>
<dbReference type="OrthoDB" id="10252718at2759"/>
<protein>
    <recommendedName>
        <fullName evidence="7">Large ribosomal subunit protein mL54</fullName>
    </recommendedName>
</protein>
<evidence type="ECO:0000313" key="9">
    <source>
        <dbReference type="Proteomes" id="UP000193218"/>
    </source>
</evidence>
<evidence type="ECO:0000256" key="5">
    <source>
        <dbReference type="ARBA" id="ARBA00023274"/>
    </source>
</evidence>
<dbReference type="GeneID" id="33558843"/>
<accession>A0A1Y1U7D3</accession>
<sequence length="140" mass="15798">MSLASIVLRRPYLLRPTYSLIPSQHAAFSTSLINETASRPSPSGTVLSVRKNVISTCEAGRTFPKLALYKDQPAPVAMKDEEYPDWLWTILDEGKAAEVMMGPRDTPVPGEPMDYNYEKKRLRQLNRSNIKAKNFLKRTG</sequence>
<gene>
    <name evidence="8" type="ORF">BD324DRAFT_637706</name>
</gene>
<proteinExistence type="inferred from homology"/>
<dbReference type="GO" id="GO:0003735">
    <property type="term" value="F:structural constituent of ribosome"/>
    <property type="evidence" value="ECO:0007669"/>
    <property type="project" value="TreeGrafter"/>
</dbReference>
<dbReference type="Pfam" id="PF08561">
    <property type="entry name" value="Ribosomal_L37"/>
    <property type="match status" value="1"/>
</dbReference>
<name>A0A1Y1U7D3_9TREE</name>
<dbReference type="Proteomes" id="UP000193218">
    <property type="component" value="Unassembled WGS sequence"/>
</dbReference>
<keyword evidence="5" id="KW-0687">Ribonucleoprotein</keyword>
<evidence type="ECO:0000256" key="1">
    <source>
        <dbReference type="ARBA" id="ARBA00004173"/>
    </source>
</evidence>
<keyword evidence="9" id="KW-1185">Reference proteome</keyword>